<dbReference type="EMBL" id="WMBQ01000001">
    <property type="protein sequence ID" value="MTD94243.1"/>
    <property type="molecule type" value="Genomic_DNA"/>
</dbReference>
<keyword evidence="3" id="KW-1185">Reference proteome</keyword>
<name>A0A6I3KIR8_9HYPH</name>
<evidence type="ECO:0000259" key="1">
    <source>
        <dbReference type="Pfam" id="PF03625"/>
    </source>
</evidence>
<gene>
    <name evidence="2" type="ORF">GIW81_07830</name>
</gene>
<accession>A0A6I3KIR8</accession>
<organism evidence="2 3">
    <name type="scientific">Hyphomicrobium album</name>
    <dbReference type="NCBI Taxonomy" id="2665159"/>
    <lineage>
        <taxon>Bacteria</taxon>
        <taxon>Pseudomonadati</taxon>
        <taxon>Pseudomonadota</taxon>
        <taxon>Alphaproteobacteria</taxon>
        <taxon>Hyphomicrobiales</taxon>
        <taxon>Hyphomicrobiaceae</taxon>
        <taxon>Hyphomicrobium</taxon>
    </lineage>
</organism>
<evidence type="ECO:0000313" key="3">
    <source>
        <dbReference type="Proteomes" id="UP000440694"/>
    </source>
</evidence>
<dbReference type="RefSeq" id="WP_154738694.1">
    <property type="nucleotide sequence ID" value="NZ_WMBQ01000001.1"/>
</dbReference>
<dbReference type="AlphaFoldDB" id="A0A6I3KIR8"/>
<protein>
    <submittedName>
        <fullName evidence="2">DUF302 domain-containing protein</fullName>
    </submittedName>
</protein>
<reference evidence="2 3" key="1">
    <citation type="submission" date="2019-11" db="EMBL/GenBank/DDBJ databases">
        <title>Identification of a novel strain.</title>
        <authorList>
            <person name="Xu Q."/>
            <person name="Wang G."/>
        </authorList>
    </citation>
    <scope>NUCLEOTIDE SEQUENCE [LARGE SCALE GENOMIC DNA]</scope>
    <source>
        <strain evidence="3">xq</strain>
    </source>
</reference>
<dbReference type="InterPro" id="IPR035923">
    <property type="entry name" value="TT1751-like_sf"/>
</dbReference>
<dbReference type="SUPFAM" id="SSF103247">
    <property type="entry name" value="TT1751-like"/>
    <property type="match status" value="1"/>
</dbReference>
<sequence length="167" mass="17769">MTTMTGTIARTDVPTGLPYDELSQRFESTLGTWHPATAQGFVERRAPWPDVEAEAAKIAGSFGLMIIAAINQGQLTSLSGYPKKCRLYLVGNPVIATRILDIDPLGALYVPFRVAIYAGDGSGARISFDRPGSSLATLGNATIDAIGRQLDDKIDAVVQAICGRESV</sequence>
<comment type="caution">
    <text evidence="2">The sequence shown here is derived from an EMBL/GenBank/DDBJ whole genome shotgun (WGS) entry which is preliminary data.</text>
</comment>
<dbReference type="Proteomes" id="UP000440694">
    <property type="component" value="Unassembled WGS sequence"/>
</dbReference>
<dbReference type="CDD" id="cd14797">
    <property type="entry name" value="DUF302"/>
    <property type="match status" value="1"/>
</dbReference>
<proteinExistence type="predicted"/>
<dbReference type="Gene3D" id="3.30.310.70">
    <property type="entry name" value="TT1751-like domain"/>
    <property type="match status" value="1"/>
</dbReference>
<dbReference type="Pfam" id="PF03625">
    <property type="entry name" value="DUF302"/>
    <property type="match status" value="1"/>
</dbReference>
<dbReference type="InterPro" id="IPR005180">
    <property type="entry name" value="DUF302"/>
</dbReference>
<evidence type="ECO:0000313" key="2">
    <source>
        <dbReference type="EMBL" id="MTD94243.1"/>
    </source>
</evidence>
<feature type="domain" description="DUF302" evidence="1">
    <location>
        <begin position="83"/>
        <end position="131"/>
    </location>
</feature>